<evidence type="ECO:0000313" key="2">
    <source>
        <dbReference type="Proteomes" id="UP001160390"/>
    </source>
</evidence>
<sequence>MMRSKSSQTLGSLWHNKLNCSFNEPPNYSSISSALSARTVVEGEGSKVAETGVVAENAGSASDANLDRVGLPGITEMEDLSMLEMAITSNNLSDNGLVAQDNGEREHIVTSIIDLVKSDSSGEREALFWGRDPIFSHMPYKADTVSLKKVVSTRDKIDDDKLLIEVMKALT</sequence>
<accession>A0AA35M8A1</accession>
<protein>
    <submittedName>
        <fullName evidence="1">Uncharacterized protein</fullName>
    </submittedName>
</protein>
<gene>
    <name evidence="1" type="ORF">CCHLO57077_00018779</name>
</gene>
<organism evidence="1 2">
    <name type="scientific">Clonostachys chloroleuca</name>
    <dbReference type="NCBI Taxonomy" id="1926264"/>
    <lineage>
        <taxon>Eukaryota</taxon>
        <taxon>Fungi</taxon>
        <taxon>Dikarya</taxon>
        <taxon>Ascomycota</taxon>
        <taxon>Pezizomycotina</taxon>
        <taxon>Sordariomycetes</taxon>
        <taxon>Hypocreomycetidae</taxon>
        <taxon>Hypocreales</taxon>
        <taxon>Bionectriaceae</taxon>
        <taxon>Clonostachys</taxon>
    </lineage>
</organism>
<keyword evidence="2" id="KW-1185">Reference proteome</keyword>
<comment type="caution">
    <text evidence="1">The sequence shown here is derived from an EMBL/GenBank/DDBJ whole genome shotgun (WGS) entry which is preliminary data.</text>
</comment>
<reference evidence="1" key="1">
    <citation type="submission" date="2023-01" db="EMBL/GenBank/DDBJ databases">
        <authorList>
            <person name="Piombo E."/>
        </authorList>
    </citation>
    <scope>NUCLEOTIDE SEQUENCE</scope>
</reference>
<proteinExistence type="predicted"/>
<dbReference type="Proteomes" id="UP001160390">
    <property type="component" value="Unassembled WGS sequence"/>
</dbReference>
<name>A0AA35M8A1_9HYPO</name>
<dbReference type="AlphaFoldDB" id="A0AA35M8A1"/>
<dbReference type="EMBL" id="CABFNP030001175">
    <property type="protein sequence ID" value="CAI6091521.1"/>
    <property type="molecule type" value="Genomic_DNA"/>
</dbReference>
<evidence type="ECO:0000313" key="1">
    <source>
        <dbReference type="EMBL" id="CAI6091521.1"/>
    </source>
</evidence>